<reference evidence="2" key="1">
    <citation type="submission" date="2022-10" db="EMBL/GenBank/DDBJ databases">
        <title>The complete genomes of actinobacterial strains from the NBC collection.</title>
        <authorList>
            <person name="Joergensen T.S."/>
            <person name="Alvarez Arevalo M."/>
            <person name="Sterndorff E.B."/>
            <person name="Faurdal D."/>
            <person name="Vuksanovic O."/>
            <person name="Mourched A.-S."/>
            <person name="Charusanti P."/>
            <person name="Shaw S."/>
            <person name="Blin K."/>
            <person name="Weber T."/>
        </authorList>
    </citation>
    <scope>NUCLEOTIDE SEQUENCE</scope>
    <source>
        <strain evidence="2">NBC_00049</strain>
    </source>
</reference>
<feature type="region of interest" description="Disordered" evidence="1">
    <location>
        <begin position="797"/>
        <end position="846"/>
    </location>
</feature>
<sequence>MNELPGTVRLSADWAVVGKYPGRTMGYEVLAGSLPPDRAQRYYWGAATGTPDDLAPADGLPWRVFLGGVPGEARCACVHVETTWDGSFDGTGAPSYTWRLCVLDWNSAGASGLTWSALDRATPREQPDPAGAAVGIEASRTSAAELADTVDRLGFHWAAGVAAALLEGRQVALVPPPGARIPGTDERVRILDAVCSLLPYGCRAWLSAATWTGQSEHKLMLVFAPTARTEQLATWLGGGSPPEPRSAVARDYLNELLRIRAKRGSTDELVAHLLKVTEAIPAQEPAAALRALREADLVDSVVADIAQGRGDLLEVLRVLQLHPAGTLGEHRMALIVPFLAGYDAREALLRCWSARTPRLLADDVLASPATKETFTRATGYLRVLDGLEAEHPGSFEELFTIMAGAPNQEPGWVAALIHFTANEFRYVVDAVDRVVIGSREVGRAWLRKLVMDHSRKPLPPLTRLVPLALRAAGIHDLPGWLRFAGLLTGHLRENQVQPSDAAEFADAGDDAWAVALDIAADNDLPVVVSLMWSCLRVPASSSPRRLLEALDAAVVPGGSRLTPEAAADADLLGVLARAAAQGHLGPLSMPRLGRFADPGDQDAYAATLFRRIDTDPDLKKPAIEALLGETPDDAAWRVVLCLIRRLPSAEEYVLNAVEHRLSRSHGSGEWIDVLSEDQVRTLSRRQLTWLPRVWELRSAVRAGEPLGELGRITAEAHVDKSMSARYLDELIGCLCTWGPVATYDLATDLDGRVSGLGISLYKALRGSERARELCEELKRFSYGELERHRQILLAMGAASGGTAPPPPPPPAPVPSPSWVQHDHGPRPAPQDDKRGRLQRWMPGWRP</sequence>
<protein>
    <submittedName>
        <fullName evidence="2">Uncharacterized protein</fullName>
    </submittedName>
</protein>
<name>A0AAU2JLL4_9ACTN</name>
<feature type="compositionally biased region" description="Basic and acidic residues" evidence="1">
    <location>
        <begin position="820"/>
        <end position="835"/>
    </location>
</feature>
<evidence type="ECO:0000256" key="1">
    <source>
        <dbReference type="SAM" id="MobiDB-lite"/>
    </source>
</evidence>
<feature type="compositionally biased region" description="Pro residues" evidence="1">
    <location>
        <begin position="803"/>
        <end position="815"/>
    </location>
</feature>
<dbReference type="AlphaFoldDB" id="A0AAU2JLL4"/>
<evidence type="ECO:0000313" key="2">
    <source>
        <dbReference type="EMBL" id="WTU72671.1"/>
    </source>
</evidence>
<gene>
    <name evidence="2" type="ORF">OG327_04555</name>
</gene>
<accession>A0AAU2JLL4</accession>
<dbReference type="EMBL" id="CP108264">
    <property type="protein sequence ID" value="WTU72671.1"/>
    <property type="molecule type" value="Genomic_DNA"/>
</dbReference>
<organism evidence="2">
    <name type="scientific">Streptomyces sp. NBC_00049</name>
    <dbReference type="NCBI Taxonomy" id="2903617"/>
    <lineage>
        <taxon>Bacteria</taxon>
        <taxon>Bacillati</taxon>
        <taxon>Actinomycetota</taxon>
        <taxon>Actinomycetes</taxon>
        <taxon>Kitasatosporales</taxon>
        <taxon>Streptomycetaceae</taxon>
        <taxon>Streptomyces</taxon>
    </lineage>
</organism>
<proteinExistence type="predicted"/>